<gene>
    <name evidence="1" type="ORF">LTS18_011138</name>
</gene>
<dbReference type="EMBL" id="JAWDJW010009516">
    <property type="protein sequence ID" value="KAK3059316.1"/>
    <property type="molecule type" value="Genomic_DNA"/>
</dbReference>
<comment type="caution">
    <text evidence="1">The sequence shown here is derived from an EMBL/GenBank/DDBJ whole genome shotgun (WGS) entry which is preliminary data.</text>
</comment>
<evidence type="ECO:0000313" key="2">
    <source>
        <dbReference type="Proteomes" id="UP001186974"/>
    </source>
</evidence>
<name>A0ACC3CYS0_9PEZI</name>
<dbReference type="Proteomes" id="UP001186974">
    <property type="component" value="Unassembled WGS sequence"/>
</dbReference>
<protein>
    <submittedName>
        <fullName evidence="1">Uncharacterized protein</fullName>
    </submittedName>
</protein>
<accession>A0ACC3CYS0</accession>
<sequence length="216" mass="23160">THIHPSKGKRSKKRKRASSAQNETNPPTKEEAPASPPPPPPPELQKHILIGINSITRHLSAHAALTAPPSLRFTAHLKNSNSIAKDSNLSKPTGQPPDVPTGVHPPPRSLTIIFLTHLPSSLLISHFPLLTYTASVSQPTQPTLLIPLQSRAEQRIASALGLPRVGAVALFEGAGGAEKLVEYAREHVRAVGVPWLDEAKEGEWLGLRSEVLEVGA</sequence>
<reference evidence="1" key="1">
    <citation type="submission" date="2024-09" db="EMBL/GenBank/DDBJ databases">
        <title>Black Yeasts Isolated from many extreme environments.</title>
        <authorList>
            <person name="Coleine C."/>
            <person name="Stajich J.E."/>
            <person name="Selbmann L."/>
        </authorList>
    </citation>
    <scope>NUCLEOTIDE SEQUENCE</scope>
    <source>
        <strain evidence="1">CCFEE 5737</strain>
    </source>
</reference>
<feature type="non-terminal residue" evidence="1">
    <location>
        <position position="1"/>
    </location>
</feature>
<evidence type="ECO:0000313" key="1">
    <source>
        <dbReference type="EMBL" id="KAK3059316.1"/>
    </source>
</evidence>
<keyword evidence="2" id="KW-1185">Reference proteome</keyword>
<organism evidence="1 2">
    <name type="scientific">Coniosporium uncinatum</name>
    <dbReference type="NCBI Taxonomy" id="93489"/>
    <lineage>
        <taxon>Eukaryota</taxon>
        <taxon>Fungi</taxon>
        <taxon>Dikarya</taxon>
        <taxon>Ascomycota</taxon>
        <taxon>Pezizomycotina</taxon>
        <taxon>Dothideomycetes</taxon>
        <taxon>Dothideomycetes incertae sedis</taxon>
        <taxon>Coniosporium</taxon>
    </lineage>
</organism>
<proteinExistence type="predicted"/>